<name>A0A812I807_9DINO</name>
<organism evidence="3 4">
    <name type="scientific">Symbiodinium natans</name>
    <dbReference type="NCBI Taxonomy" id="878477"/>
    <lineage>
        <taxon>Eukaryota</taxon>
        <taxon>Sar</taxon>
        <taxon>Alveolata</taxon>
        <taxon>Dinophyceae</taxon>
        <taxon>Suessiales</taxon>
        <taxon>Symbiodiniaceae</taxon>
        <taxon>Symbiodinium</taxon>
    </lineage>
</organism>
<dbReference type="PANTHER" id="PTHR43092:SF2">
    <property type="entry name" value="HERCYNYLCYSTEINE SULFOXIDE LYASE"/>
    <property type="match status" value="1"/>
</dbReference>
<dbReference type="AlphaFoldDB" id="A0A812I807"/>
<comment type="caution">
    <text evidence="3">The sequence shown here is derived from an EMBL/GenBank/DDBJ whole genome shotgun (WGS) entry which is preliminary data.</text>
</comment>
<dbReference type="InterPro" id="IPR015421">
    <property type="entry name" value="PyrdxlP-dep_Trfase_major"/>
</dbReference>
<accession>A0A812I807</accession>
<gene>
    <name evidence="3" type="primary">LCD</name>
    <name evidence="3" type="ORF">SNAT2548_LOCUS2993</name>
</gene>
<dbReference type="OrthoDB" id="5978656at2759"/>
<dbReference type="EMBL" id="CAJNDS010000180">
    <property type="protein sequence ID" value="CAE7023125.1"/>
    <property type="molecule type" value="Genomic_DNA"/>
</dbReference>
<proteinExistence type="predicted"/>
<keyword evidence="1" id="KW-0663">Pyridoxal phosphate</keyword>
<dbReference type="Proteomes" id="UP000604046">
    <property type="component" value="Unassembled WGS sequence"/>
</dbReference>
<reference evidence="3" key="1">
    <citation type="submission" date="2021-02" db="EMBL/GenBank/DDBJ databases">
        <authorList>
            <person name="Dougan E. K."/>
            <person name="Rhodes N."/>
            <person name="Thang M."/>
            <person name="Chan C."/>
        </authorList>
    </citation>
    <scope>NUCLEOTIDE SEQUENCE</scope>
</reference>
<evidence type="ECO:0000313" key="3">
    <source>
        <dbReference type="EMBL" id="CAE7023125.1"/>
    </source>
</evidence>
<evidence type="ECO:0000256" key="1">
    <source>
        <dbReference type="ARBA" id="ARBA00022898"/>
    </source>
</evidence>
<dbReference type="InterPro" id="IPR015424">
    <property type="entry name" value="PyrdxlP-dep_Trfase"/>
</dbReference>
<dbReference type="Gene3D" id="3.40.640.10">
    <property type="entry name" value="Type I PLP-dependent aspartate aminotransferase-like (Major domain)"/>
    <property type="match status" value="1"/>
</dbReference>
<dbReference type="PANTHER" id="PTHR43092">
    <property type="entry name" value="L-CYSTEINE DESULFHYDRASE"/>
    <property type="match status" value="1"/>
</dbReference>
<evidence type="ECO:0000313" key="4">
    <source>
        <dbReference type="Proteomes" id="UP000604046"/>
    </source>
</evidence>
<evidence type="ECO:0000256" key="2">
    <source>
        <dbReference type="SAM" id="MobiDB-lite"/>
    </source>
</evidence>
<protein>
    <submittedName>
        <fullName evidence="3">LCD protein</fullName>
    </submittedName>
</protein>
<dbReference type="SUPFAM" id="SSF53383">
    <property type="entry name" value="PLP-dependent transferases"/>
    <property type="match status" value="1"/>
</dbReference>
<feature type="region of interest" description="Disordered" evidence="2">
    <location>
        <begin position="1"/>
        <end position="22"/>
    </location>
</feature>
<sequence length="491" mass="53978">MAEAASGYAGDQGDAPPGLHSLARDFPHKPSGCLNHGSFGAAPSCVLESQRSYQRRWAERPDEMFFRGELFDRLRLAAASCIPLLTRSPDQVLPTQVALIENACAATAMIAHRWSKLVHPGDVVFVLDCVYGACRMCLREYCCADPRIGGELLALSIFEDYGAFPRSSAEIAERFRSSLAKQVERLRQAVHSEEEGQALAQNQPAPPERKVFFFLDYVSSQPAFVLPVAEMLREIGAILSTDSAGSSCLSLGEICIDAAHAFAVEGLDVVRQFEGLSPELRPHWWFANLHKWAFAAPTATVVYAKDSELMSQTSHPMVSWFYGKGLHEECLWAGTRDYSALLSVPSAVRFFQTWRSNPDAGAHEGLSPAAFSKAKILEAGRYLAELWGTTDTLPHPELVCALMMVELPRDLDMGAADIPGLPTADTKERRSVRSMLRDDYGVEAAVGTFGPCGNFIRLSYAVYNTWDDILQLGQGVMDILRAQRSSPKLNP</sequence>
<keyword evidence="4" id="KW-1185">Reference proteome</keyword>